<dbReference type="InterPro" id="IPR035965">
    <property type="entry name" value="PAS-like_dom_sf"/>
</dbReference>
<dbReference type="InterPro" id="IPR000014">
    <property type="entry name" value="PAS"/>
</dbReference>
<dbReference type="SUPFAM" id="SSF55785">
    <property type="entry name" value="PYP-like sensor domain (PAS domain)"/>
    <property type="match status" value="1"/>
</dbReference>
<keyword evidence="4" id="KW-0808">Transferase</keyword>
<dbReference type="InterPro" id="IPR036097">
    <property type="entry name" value="HisK_dim/P_sf"/>
</dbReference>
<dbReference type="Gene3D" id="3.30.565.10">
    <property type="entry name" value="Histidine kinase-like ATPase, C-terminal domain"/>
    <property type="match status" value="1"/>
</dbReference>
<dbReference type="SUPFAM" id="SSF47384">
    <property type="entry name" value="Homodimeric domain of signal transducing histidine kinase"/>
    <property type="match status" value="1"/>
</dbReference>
<keyword evidence="6 10" id="KW-0418">Kinase</keyword>
<reference evidence="11" key="1">
    <citation type="journal article" date="2019" name="Int. J. Syst. Evol. Microbiol.">
        <title>The Global Catalogue of Microorganisms (GCM) 10K type strain sequencing project: providing services to taxonomists for standard genome sequencing and annotation.</title>
        <authorList>
            <consortium name="The Broad Institute Genomics Platform"/>
            <consortium name="The Broad Institute Genome Sequencing Center for Infectious Disease"/>
            <person name="Wu L."/>
            <person name="Ma J."/>
        </authorList>
    </citation>
    <scope>NUCLEOTIDE SEQUENCE [LARGE SCALE GENOMIC DNA]</scope>
    <source>
        <strain evidence="11">CGMCC 1.12295</strain>
    </source>
</reference>
<evidence type="ECO:0000256" key="3">
    <source>
        <dbReference type="ARBA" id="ARBA00022553"/>
    </source>
</evidence>
<dbReference type="CDD" id="cd00130">
    <property type="entry name" value="PAS"/>
    <property type="match status" value="1"/>
</dbReference>
<dbReference type="EMBL" id="JBHUEO010000032">
    <property type="protein sequence ID" value="MFD1707396.1"/>
    <property type="molecule type" value="Genomic_DNA"/>
</dbReference>
<evidence type="ECO:0000259" key="9">
    <source>
        <dbReference type="PROSITE" id="PS50109"/>
    </source>
</evidence>
<comment type="catalytic activity">
    <reaction evidence="1">
        <text>ATP + protein L-histidine = ADP + protein N-phospho-L-histidine.</text>
        <dbReference type="EC" id="2.7.13.3"/>
    </reaction>
</comment>
<name>A0ABW4KKU0_9BACI</name>
<evidence type="ECO:0000313" key="10">
    <source>
        <dbReference type="EMBL" id="MFD1707396.1"/>
    </source>
</evidence>
<dbReference type="SUPFAM" id="SSF55874">
    <property type="entry name" value="ATPase domain of HSP90 chaperone/DNA topoisomerase II/histidine kinase"/>
    <property type="match status" value="1"/>
</dbReference>
<dbReference type="InterPro" id="IPR036890">
    <property type="entry name" value="HATPase_C_sf"/>
</dbReference>
<comment type="caution">
    <text evidence="10">The sequence shown here is derived from an EMBL/GenBank/DDBJ whole genome shotgun (WGS) entry which is preliminary data.</text>
</comment>
<accession>A0ABW4KKU0</accession>
<sequence length="297" mass="34548">MEKEQKCHIYSDSGMDLDMFDQTNEIVCLFDIKNKKILYLSSSFHDLWEDLDVEDVFNDISAVRSKVYPEDADKLIQMAYSPESSEWEYRIKGDQERWFRTIFIPVRDQNGNITRKLSFTTDITYWKTRGKKGSRSSQMDFISQIAAAFAHEIRNPLTTIKGFLQLLSSQEQSNPYYEMILQETEKIDSIINEFIVLTDPDPKFDFHYTDVRDIVSDALYTIQTINPEMLEKNVHIFVNCETELPMVHGSPAQLKLAFFHLIKNAVQAVYKNGSIFILLKNPKIGFCLSRSKMTEKA</sequence>
<dbReference type="CDD" id="cd00082">
    <property type="entry name" value="HisKA"/>
    <property type="match status" value="1"/>
</dbReference>
<evidence type="ECO:0000256" key="4">
    <source>
        <dbReference type="ARBA" id="ARBA00022679"/>
    </source>
</evidence>
<keyword evidence="11" id="KW-1185">Reference proteome</keyword>
<evidence type="ECO:0000256" key="6">
    <source>
        <dbReference type="ARBA" id="ARBA00022777"/>
    </source>
</evidence>
<dbReference type="EC" id="2.7.13.3" evidence="2"/>
<keyword evidence="7" id="KW-0067">ATP-binding</keyword>
<evidence type="ECO:0000256" key="7">
    <source>
        <dbReference type="ARBA" id="ARBA00022840"/>
    </source>
</evidence>
<dbReference type="SMART" id="SM00388">
    <property type="entry name" value="HisKA"/>
    <property type="match status" value="1"/>
</dbReference>
<dbReference type="Gene3D" id="1.10.287.130">
    <property type="match status" value="1"/>
</dbReference>
<dbReference type="InterPro" id="IPR005467">
    <property type="entry name" value="His_kinase_dom"/>
</dbReference>
<dbReference type="Gene3D" id="3.30.450.20">
    <property type="entry name" value="PAS domain"/>
    <property type="match status" value="1"/>
</dbReference>
<gene>
    <name evidence="10" type="ORF">ACFSCZ_11725</name>
</gene>
<evidence type="ECO:0000256" key="1">
    <source>
        <dbReference type="ARBA" id="ARBA00000085"/>
    </source>
</evidence>
<evidence type="ECO:0000256" key="8">
    <source>
        <dbReference type="ARBA" id="ARBA00023012"/>
    </source>
</evidence>
<dbReference type="PANTHER" id="PTHR43065:SF10">
    <property type="entry name" value="PEROXIDE STRESS-ACTIVATED HISTIDINE KINASE MAK3"/>
    <property type="match status" value="1"/>
</dbReference>
<dbReference type="RefSeq" id="WP_380774119.1">
    <property type="nucleotide sequence ID" value="NZ_JBHUEO010000032.1"/>
</dbReference>
<evidence type="ECO:0000313" key="11">
    <source>
        <dbReference type="Proteomes" id="UP001597301"/>
    </source>
</evidence>
<organism evidence="10 11">
    <name type="scientific">Siminovitchia sediminis</name>
    <dbReference type="NCBI Taxonomy" id="1274353"/>
    <lineage>
        <taxon>Bacteria</taxon>
        <taxon>Bacillati</taxon>
        <taxon>Bacillota</taxon>
        <taxon>Bacilli</taxon>
        <taxon>Bacillales</taxon>
        <taxon>Bacillaceae</taxon>
        <taxon>Siminovitchia</taxon>
    </lineage>
</organism>
<dbReference type="InterPro" id="IPR003661">
    <property type="entry name" value="HisK_dim/P_dom"/>
</dbReference>
<keyword evidence="5" id="KW-0547">Nucleotide-binding</keyword>
<evidence type="ECO:0000256" key="2">
    <source>
        <dbReference type="ARBA" id="ARBA00012438"/>
    </source>
</evidence>
<protein>
    <recommendedName>
        <fullName evidence="2">histidine kinase</fullName>
        <ecNumber evidence="2">2.7.13.3</ecNumber>
    </recommendedName>
</protein>
<dbReference type="PROSITE" id="PS50109">
    <property type="entry name" value="HIS_KIN"/>
    <property type="match status" value="1"/>
</dbReference>
<keyword evidence="3" id="KW-0597">Phosphoprotein</keyword>
<keyword evidence="8" id="KW-0902">Two-component regulatory system</keyword>
<dbReference type="PANTHER" id="PTHR43065">
    <property type="entry name" value="SENSOR HISTIDINE KINASE"/>
    <property type="match status" value="1"/>
</dbReference>
<evidence type="ECO:0000256" key="5">
    <source>
        <dbReference type="ARBA" id="ARBA00022741"/>
    </source>
</evidence>
<proteinExistence type="predicted"/>
<dbReference type="Proteomes" id="UP001597301">
    <property type="component" value="Unassembled WGS sequence"/>
</dbReference>
<feature type="domain" description="Histidine kinase" evidence="9">
    <location>
        <begin position="148"/>
        <end position="277"/>
    </location>
</feature>
<dbReference type="GO" id="GO:0016301">
    <property type="term" value="F:kinase activity"/>
    <property type="evidence" value="ECO:0007669"/>
    <property type="project" value="UniProtKB-KW"/>
</dbReference>
<dbReference type="Pfam" id="PF00512">
    <property type="entry name" value="HisKA"/>
    <property type="match status" value="1"/>
</dbReference>